<protein>
    <recommendedName>
        <fullName evidence="1">RNA helicase</fullName>
        <ecNumber evidence="1">3.6.4.13</ecNumber>
    </recommendedName>
</protein>
<dbReference type="InterPro" id="IPR014001">
    <property type="entry name" value="Helicase_ATP-bd"/>
</dbReference>
<evidence type="ECO:0000256" key="9">
    <source>
        <dbReference type="ARBA" id="ARBA00047984"/>
    </source>
</evidence>
<dbReference type="InterPro" id="IPR027417">
    <property type="entry name" value="P-loop_NTPase"/>
</dbReference>
<evidence type="ECO:0000259" key="11">
    <source>
        <dbReference type="PROSITE" id="PS51192"/>
    </source>
</evidence>
<accession>A0ABR2VPE3</accession>
<dbReference type="CDD" id="cd18791">
    <property type="entry name" value="SF2_C_RHA"/>
    <property type="match status" value="1"/>
</dbReference>
<dbReference type="SUPFAM" id="SSF52540">
    <property type="entry name" value="P-loop containing nucleoside triphosphate hydrolases"/>
    <property type="match status" value="1"/>
</dbReference>
<keyword evidence="3" id="KW-0547">Nucleotide-binding</keyword>
<evidence type="ECO:0000313" key="14">
    <source>
        <dbReference type="Proteomes" id="UP001479436"/>
    </source>
</evidence>
<dbReference type="Pfam" id="PF00270">
    <property type="entry name" value="DEAD"/>
    <property type="match status" value="1"/>
</dbReference>
<dbReference type="SMART" id="SM00490">
    <property type="entry name" value="HELICc"/>
    <property type="match status" value="1"/>
</dbReference>
<dbReference type="Proteomes" id="UP001479436">
    <property type="component" value="Unassembled WGS sequence"/>
</dbReference>
<dbReference type="InterPro" id="IPR011709">
    <property type="entry name" value="DEAD-box_helicase_OB_fold"/>
</dbReference>
<dbReference type="Pfam" id="PF07717">
    <property type="entry name" value="OB_NTP_bind"/>
    <property type="match status" value="1"/>
</dbReference>
<evidence type="ECO:0000256" key="7">
    <source>
        <dbReference type="ARBA" id="ARBA00023187"/>
    </source>
</evidence>
<feature type="domain" description="Helicase ATP-binding" evidence="11">
    <location>
        <begin position="58"/>
        <end position="223"/>
    </location>
</feature>
<dbReference type="InterPro" id="IPR044756">
    <property type="entry name" value="DHX15_DEXHc"/>
</dbReference>
<feature type="domain" description="Helicase C-terminal" evidence="12">
    <location>
        <begin position="245"/>
        <end position="430"/>
    </location>
</feature>
<keyword evidence="6" id="KW-0067">ATP-binding</keyword>
<dbReference type="Pfam" id="PF00271">
    <property type="entry name" value="Helicase_C"/>
    <property type="match status" value="1"/>
</dbReference>
<evidence type="ECO:0000256" key="8">
    <source>
        <dbReference type="ARBA" id="ARBA00024333"/>
    </source>
</evidence>
<evidence type="ECO:0000256" key="1">
    <source>
        <dbReference type="ARBA" id="ARBA00012552"/>
    </source>
</evidence>
<dbReference type="PANTHER" id="PTHR18934">
    <property type="entry name" value="ATP-DEPENDENT RNA HELICASE"/>
    <property type="match status" value="1"/>
</dbReference>
<reference evidence="13 14" key="1">
    <citation type="submission" date="2023-04" db="EMBL/GenBank/DDBJ databases">
        <title>Genome of Basidiobolus ranarum AG-B5.</title>
        <authorList>
            <person name="Stajich J.E."/>
            <person name="Carter-House D."/>
            <person name="Gryganskyi A."/>
        </authorList>
    </citation>
    <scope>NUCLEOTIDE SEQUENCE [LARGE SCALE GENOMIC DNA]</scope>
    <source>
        <strain evidence="13 14">AG-B5</strain>
    </source>
</reference>
<dbReference type="InterPro" id="IPR001650">
    <property type="entry name" value="Helicase_C-like"/>
</dbReference>
<dbReference type="EC" id="3.6.4.13" evidence="1"/>
<keyword evidence="14" id="KW-1185">Reference proteome</keyword>
<dbReference type="InterPro" id="IPR007502">
    <property type="entry name" value="Helicase-assoc_dom"/>
</dbReference>
<evidence type="ECO:0000256" key="2">
    <source>
        <dbReference type="ARBA" id="ARBA00022664"/>
    </source>
</evidence>
<keyword evidence="5 13" id="KW-0347">Helicase</keyword>
<evidence type="ECO:0000259" key="12">
    <source>
        <dbReference type="PROSITE" id="PS51194"/>
    </source>
</evidence>
<proteinExistence type="inferred from homology"/>
<evidence type="ECO:0000256" key="5">
    <source>
        <dbReference type="ARBA" id="ARBA00022806"/>
    </source>
</evidence>
<keyword evidence="2" id="KW-0507">mRNA processing</keyword>
<dbReference type="Pfam" id="PF21010">
    <property type="entry name" value="HA2_C"/>
    <property type="match status" value="1"/>
</dbReference>
<keyword evidence="4 13" id="KW-0378">Hydrolase</keyword>
<comment type="caution">
    <text evidence="13">The sequence shown here is derived from an EMBL/GenBank/DDBJ whole genome shotgun (WGS) entry which is preliminary data.</text>
</comment>
<evidence type="ECO:0000256" key="4">
    <source>
        <dbReference type="ARBA" id="ARBA00022801"/>
    </source>
</evidence>
<comment type="similarity">
    <text evidence="8">Belongs to the DEAD box helicase family. DEAH subfamily. DDX15/PRP43 sub-subfamily.</text>
</comment>
<dbReference type="SMART" id="SM00847">
    <property type="entry name" value="HA2"/>
    <property type="match status" value="1"/>
</dbReference>
<gene>
    <name evidence="13" type="primary">PRP43_3</name>
    <name evidence="13" type="ORF">K7432_014495</name>
</gene>
<dbReference type="GO" id="GO:0003724">
    <property type="term" value="F:RNA helicase activity"/>
    <property type="evidence" value="ECO:0007669"/>
    <property type="project" value="UniProtKB-EC"/>
</dbReference>
<comment type="catalytic activity">
    <reaction evidence="9">
        <text>ATP + H2O = ADP + phosphate + H(+)</text>
        <dbReference type="Rhea" id="RHEA:13065"/>
        <dbReference type="ChEBI" id="CHEBI:15377"/>
        <dbReference type="ChEBI" id="CHEBI:15378"/>
        <dbReference type="ChEBI" id="CHEBI:30616"/>
        <dbReference type="ChEBI" id="CHEBI:43474"/>
        <dbReference type="ChEBI" id="CHEBI:456216"/>
        <dbReference type="EC" id="3.6.4.13"/>
    </reaction>
</comment>
<dbReference type="Pfam" id="PF04408">
    <property type="entry name" value="WHD_HA2"/>
    <property type="match status" value="1"/>
</dbReference>
<name>A0ABR2VPE3_9FUNG</name>
<evidence type="ECO:0000256" key="6">
    <source>
        <dbReference type="ARBA" id="ARBA00022840"/>
    </source>
</evidence>
<feature type="compositionally biased region" description="Polar residues" evidence="10">
    <location>
        <begin position="712"/>
        <end position="725"/>
    </location>
</feature>
<dbReference type="PANTHER" id="PTHR18934:SF109">
    <property type="entry name" value="ATP-DEPENDENT RNA HELICASE DHX15 HOMOLOG"/>
    <property type="match status" value="1"/>
</dbReference>
<evidence type="ECO:0000256" key="10">
    <source>
        <dbReference type="SAM" id="MobiDB-lite"/>
    </source>
</evidence>
<dbReference type="PROSITE" id="PS00690">
    <property type="entry name" value="DEAH_ATP_HELICASE"/>
    <property type="match status" value="1"/>
</dbReference>
<dbReference type="CDD" id="cd17973">
    <property type="entry name" value="DEXHc_DHX15"/>
    <property type="match status" value="1"/>
</dbReference>
<dbReference type="Gene3D" id="3.40.50.300">
    <property type="entry name" value="P-loop containing nucleotide triphosphate hydrolases"/>
    <property type="match status" value="2"/>
</dbReference>
<sequence length="725" mass="82342">MNSSPLIEVDTPKATQVRGSEMEDRINPLSNIPFSSQYYDLLKIRCELPVYDQRERFLQLIEENQVVILEGETGSGKTTQLPQFILYEDLPRLQGKQIACTQPRRVAAMAVARRVSEELDVQLGEEVGYSIRFEECTSPKTVLKYMTDGMLLREAMVDPLLDCYSTIILDEAHERTLATDILMGLLKEISRKRPELKIVIMSATLDSKKFQEYWNDAPLLTIPGRTHPVEIIYSPKPEISYFEASIRTAVQIHRSEPEGDILLFLTGEEEIEDACFRISNSIQPLLSKSEVGPVKVIPLYSSLPPAAQQRIFEPPPPSETPGGLPGRKIIVSTNIAESSLTIDGVVYVIDPGFSKQMIYSPRIRIQSLLVRPISQAAAKQRAGRAGRTRPGKAFRLYTQGAFDTELPVQAYPEILRSNCSSVILQIKKLSFDNLIEFDFMDPPVPESLMRSLELLIYLDAIDDDGELTDTGELMSQFPIDPQLTKMLISSPKFGCSNEILTIVSMLSAPNIFVRPSDSRRSADKAKSQFIHKDGDHLTLLNTYLAYKSKIDVSTWCTENYLNIKSLKFADDVRAQLTRIMEKNAIPLVSTDLNSESCFVNIRRALMCGFFMQVAHLEKNDYYLTVKDNQMVELHPSSCLEQQPEWVLYNEFVLTSRHFIRTVTRIEGEWLLELAPKYYDLENFPNCEGKRILQRMQEEMESNNQKLEKSKNQAENPNANETFLSS</sequence>
<evidence type="ECO:0000256" key="3">
    <source>
        <dbReference type="ARBA" id="ARBA00022741"/>
    </source>
</evidence>
<dbReference type="EMBL" id="JASJQH010008539">
    <property type="protein sequence ID" value="KAK9688177.1"/>
    <property type="molecule type" value="Genomic_DNA"/>
</dbReference>
<dbReference type="InterPro" id="IPR002464">
    <property type="entry name" value="DNA/RNA_helicase_DEAH_CS"/>
</dbReference>
<dbReference type="PROSITE" id="PS51194">
    <property type="entry name" value="HELICASE_CTER"/>
    <property type="match status" value="1"/>
</dbReference>
<dbReference type="GO" id="GO:0016787">
    <property type="term" value="F:hydrolase activity"/>
    <property type="evidence" value="ECO:0007669"/>
    <property type="project" value="UniProtKB-KW"/>
</dbReference>
<dbReference type="SMART" id="SM00487">
    <property type="entry name" value="DEXDc"/>
    <property type="match status" value="1"/>
</dbReference>
<evidence type="ECO:0000313" key="13">
    <source>
        <dbReference type="EMBL" id="KAK9688177.1"/>
    </source>
</evidence>
<dbReference type="Gene3D" id="1.20.120.1080">
    <property type="match status" value="1"/>
</dbReference>
<dbReference type="InterPro" id="IPR011545">
    <property type="entry name" value="DEAD/DEAH_box_helicase_dom"/>
</dbReference>
<keyword evidence="7" id="KW-0508">mRNA splicing</keyword>
<dbReference type="PROSITE" id="PS51192">
    <property type="entry name" value="HELICASE_ATP_BIND_1"/>
    <property type="match status" value="1"/>
</dbReference>
<organism evidence="13 14">
    <name type="scientific">Basidiobolus ranarum</name>
    <dbReference type="NCBI Taxonomy" id="34480"/>
    <lineage>
        <taxon>Eukaryota</taxon>
        <taxon>Fungi</taxon>
        <taxon>Fungi incertae sedis</taxon>
        <taxon>Zoopagomycota</taxon>
        <taxon>Entomophthoromycotina</taxon>
        <taxon>Basidiobolomycetes</taxon>
        <taxon>Basidiobolales</taxon>
        <taxon>Basidiobolaceae</taxon>
        <taxon>Basidiobolus</taxon>
    </lineage>
</organism>
<dbReference type="InterPro" id="IPR048333">
    <property type="entry name" value="HA2_WH"/>
</dbReference>
<feature type="region of interest" description="Disordered" evidence="10">
    <location>
        <begin position="698"/>
        <end position="725"/>
    </location>
</feature>